<dbReference type="PROSITE" id="PS50950">
    <property type="entry name" value="ZF_THAP"/>
    <property type="match status" value="1"/>
</dbReference>
<gene>
    <name evidence="9" type="ORF">NQ317_003167</name>
</gene>
<dbReference type="SMART" id="SM00868">
    <property type="entry name" value="zf-AD"/>
    <property type="match status" value="1"/>
</dbReference>
<reference evidence="9" key="1">
    <citation type="journal article" date="2023" name="Insect Mol. Biol.">
        <title>Genome sequencing provides insights into the evolution of gene families encoding plant cell wall-degrading enzymes in longhorned beetles.</title>
        <authorList>
            <person name="Shin N.R."/>
            <person name="Okamura Y."/>
            <person name="Kirsch R."/>
            <person name="Pauchet Y."/>
        </authorList>
    </citation>
    <scope>NUCLEOTIDE SEQUENCE</scope>
    <source>
        <strain evidence="9">MMC_N1</strain>
    </source>
</reference>
<evidence type="ECO:0008006" key="11">
    <source>
        <dbReference type="Google" id="ProtNLM"/>
    </source>
</evidence>
<evidence type="ECO:0000256" key="6">
    <source>
        <dbReference type="PROSITE-ProRule" id="PRU01263"/>
    </source>
</evidence>
<evidence type="ECO:0000259" key="7">
    <source>
        <dbReference type="PROSITE" id="PS50950"/>
    </source>
</evidence>
<dbReference type="PANTHER" id="PTHR39942">
    <property type="entry name" value="BCDNA.LD26519-RELATED"/>
    <property type="match status" value="1"/>
</dbReference>
<evidence type="ECO:0000256" key="3">
    <source>
        <dbReference type="ARBA" id="ARBA00022833"/>
    </source>
</evidence>
<dbReference type="Pfam" id="PF07776">
    <property type="entry name" value="zf-AD"/>
    <property type="match status" value="1"/>
</dbReference>
<keyword evidence="3 6" id="KW-0862">Zinc</keyword>
<protein>
    <recommendedName>
        <fullName evidence="11">THAP-type domain-containing protein</fullName>
    </recommendedName>
</protein>
<keyword evidence="2 5" id="KW-0863">Zinc-finger</keyword>
<feature type="binding site" evidence="6">
    <location>
        <position position="172"/>
    </location>
    <ligand>
        <name>Zn(2+)</name>
        <dbReference type="ChEBI" id="CHEBI:29105"/>
    </ligand>
</feature>
<dbReference type="InterPro" id="IPR012934">
    <property type="entry name" value="Znf_AD"/>
</dbReference>
<keyword evidence="4 5" id="KW-0238">DNA-binding</keyword>
<dbReference type="SUPFAM" id="SSF57716">
    <property type="entry name" value="Glucocorticoid receptor-like (DNA-binding domain)"/>
    <property type="match status" value="2"/>
</dbReference>
<dbReference type="EMBL" id="JAPWTJ010000782">
    <property type="protein sequence ID" value="KAJ8975668.1"/>
    <property type="molecule type" value="Genomic_DNA"/>
</dbReference>
<evidence type="ECO:0000256" key="1">
    <source>
        <dbReference type="ARBA" id="ARBA00022723"/>
    </source>
</evidence>
<keyword evidence="10" id="KW-1185">Reference proteome</keyword>
<feature type="binding site" evidence="6">
    <location>
        <position position="175"/>
    </location>
    <ligand>
        <name>Zn(2+)</name>
        <dbReference type="ChEBI" id="CHEBI:29105"/>
    </ligand>
</feature>
<proteinExistence type="predicted"/>
<evidence type="ECO:0000256" key="5">
    <source>
        <dbReference type="PROSITE-ProRule" id="PRU00309"/>
    </source>
</evidence>
<dbReference type="PANTHER" id="PTHR39942:SF1">
    <property type="entry name" value="BCDNA.LD26519-RELATED"/>
    <property type="match status" value="1"/>
</dbReference>
<evidence type="ECO:0000313" key="10">
    <source>
        <dbReference type="Proteomes" id="UP001162164"/>
    </source>
</evidence>
<dbReference type="InterPro" id="IPR006612">
    <property type="entry name" value="THAP_Znf"/>
</dbReference>
<comment type="caution">
    <text evidence="9">The sequence shown here is derived from an EMBL/GenBank/DDBJ whole genome shotgun (WGS) entry which is preliminary data.</text>
</comment>
<dbReference type="PROSITE" id="PS51915">
    <property type="entry name" value="ZAD"/>
    <property type="match status" value="1"/>
</dbReference>
<evidence type="ECO:0000256" key="2">
    <source>
        <dbReference type="ARBA" id="ARBA00022771"/>
    </source>
</evidence>
<keyword evidence="1 6" id="KW-0479">Metal-binding</keyword>
<feature type="binding site" evidence="6">
    <location>
        <position position="222"/>
    </location>
    <ligand>
        <name>Zn(2+)</name>
        <dbReference type="ChEBI" id="CHEBI:29105"/>
    </ligand>
</feature>
<feature type="domain" description="ZAD" evidence="8">
    <location>
        <begin position="170"/>
        <end position="246"/>
    </location>
</feature>
<evidence type="ECO:0000313" key="9">
    <source>
        <dbReference type="EMBL" id="KAJ8975668.1"/>
    </source>
</evidence>
<accession>A0ABQ9JDG5</accession>
<sequence length="355" mass="40002">MSSKCLVPNCENTVGIPFPKNSDLKKGWLKALKIIDAIPDEESFICLDHFDKKDVCEILDAEARICRSIKEGAIPIITPPNEEIASQESSYVSDTAHIKEEADTIHSEYTGENRQNDNENFLADHRVKGIKTGFISKQMCTENIATQISPNNIKNSDVPEVVLFNAEDCTICRLCGTEGYSMKNIFKEKIENVLVSVAIMECIYPIEILETDRLSKYICNHCLQTLTSYFKFRSICLENDKQQRDIDLCGPINNAYTDDSSVAGPSTSDCLPARKRKAHEDNSNIADKKQRFVEIFTDSEEDYSDADLDSLSDFIIHNEPEIKTYSRKKAAPKKNVVDKNFVKVEEELEGSSKGN</sequence>
<evidence type="ECO:0000256" key="4">
    <source>
        <dbReference type="ARBA" id="ARBA00023125"/>
    </source>
</evidence>
<dbReference type="Gene3D" id="3.40.1800.20">
    <property type="match status" value="1"/>
</dbReference>
<name>A0ABQ9JDG5_9CUCU</name>
<feature type="binding site" evidence="6">
    <location>
        <position position="219"/>
    </location>
    <ligand>
        <name>Zn(2+)</name>
        <dbReference type="ChEBI" id="CHEBI:29105"/>
    </ligand>
</feature>
<evidence type="ECO:0000259" key="8">
    <source>
        <dbReference type="PROSITE" id="PS51915"/>
    </source>
</evidence>
<dbReference type="Proteomes" id="UP001162164">
    <property type="component" value="Unassembled WGS sequence"/>
</dbReference>
<feature type="domain" description="THAP-type" evidence="7">
    <location>
        <begin position="1"/>
        <end position="78"/>
    </location>
</feature>
<dbReference type="SMART" id="SM00980">
    <property type="entry name" value="THAP"/>
    <property type="match status" value="1"/>
</dbReference>
<dbReference type="Pfam" id="PF05485">
    <property type="entry name" value="THAP"/>
    <property type="match status" value="1"/>
</dbReference>
<organism evidence="9 10">
    <name type="scientific">Molorchus minor</name>
    <dbReference type="NCBI Taxonomy" id="1323400"/>
    <lineage>
        <taxon>Eukaryota</taxon>
        <taxon>Metazoa</taxon>
        <taxon>Ecdysozoa</taxon>
        <taxon>Arthropoda</taxon>
        <taxon>Hexapoda</taxon>
        <taxon>Insecta</taxon>
        <taxon>Pterygota</taxon>
        <taxon>Neoptera</taxon>
        <taxon>Endopterygota</taxon>
        <taxon>Coleoptera</taxon>
        <taxon>Polyphaga</taxon>
        <taxon>Cucujiformia</taxon>
        <taxon>Chrysomeloidea</taxon>
        <taxon>Cerambycidae</taxon>
        <taxon>Lamiinae</taxon>
        <taxon>Monochamini</taxon>
        <taxon>Molorchus</taxon>
    </lineage>
</organism>